<comment type="caution">
    <text evidence="6">The sequence shown here is derived from an EMBL/GenBank/DDBJ whole genome shotgun (WGS) entry which is preliminary data.</text>
</comment>
<evidence type="ECO:0000313" key="6">
    <source>
        <dbReference type="EMBL" id="NBH60736.1"/>
    </source>
</evidence>
<keyword evidence="1" id="KW-0597">Phosphoprotein</keyword>
<evidence type="ECO:0000256" key="4">
    <source>
        <dbReference type="ARBA" id="ARBA00022741"/>
    </source>
</evidence>
<accession>A0A845QH22</accession>
<keyword evidence="2" id="KW-1277">Toxin-antitoxin system</keyword>
<evidence type="ECO:0000256" key="3">
    <source>
        <dbReference type="ARBA" id="ARBA00022722"/>
    </source>
</evidence>
<evidence type="ECO:0000256" key="5">
    <source>
        <dbReference type="ARBA" id="ARBA00022801"/>
    </source>
</evidence>
<keyword evidence="5" id="KW-0378">Hydrolase</keyword>
<keyword evidence="3" id="KW-0540">Nuclease</keyword>
<keyword evidence="7" id="KW-1185">Reference proteome</keyword>
<dbReference type="EMBL" id="QXWK01000004">
    <property type="protein sequence ID" value="NBH60736.1"/>
    <property type="molecule type" value="Genomic_DNA"/>
</dbReference>
<dbReference type="GO" id="GO:0110001">
    <property type="term" value="C:toxin-antitoxin complex"/>
    <property type="evidence" value="ECO:0007669"/>
    <property type="project" value="InterPro"/>
</dbReference>
<dbReference type="Proteomes" id="UP000446866">
    <property type="component" value="Unassembled WGS sequence"/>
</dbReference>
<dbReference type="Pfam" id="PF01934">
    <property type="entry name" value="HepT-like"/>
    <property type="match status" value="1"/>
</dbReference>
<gene>
    <name evidence="6" type="ORF">D0435_03480</name>
</gene>
<dbReference type="RefSeq" id="WP_160201034.1">
    <property type="nucleotide sequence ID" value="NZ_QXWK01000004.1"/>
</dbReference>
<protein>
    <submittedName>
        <fullName evidence="6">DUF86 domain-containing protein</fullName>
    </submittedName>
</protein>
<sequence length="115" mass="13751">MKRDPIDDVITIRKMLSYCKDIEALMDKYERNFELYQTDISYQYSCNMCIIQIGELVSRLSEEFLEKHSEIPWYAIKAMRNLHAHDYDNINFEIVWETLIKDIPELGDALQKIII</sequence>
<name>A0A845QH22_9FIRM</name>
<dbReference type="PANTHER" id="PTHR34139">
    <property type="entry name" value="UPF0331 PROTEIN MJ0127"/>
    <property type="match status" value="1"/>
</dbReference>
<dbReference type="InterPro" id="IPR008201">
    <property type="entry name" value="HepT-like"/>
</dbReference>
<dbReference type="InterPro" id="IPR051813">
    <property type="entry name" value="HepT_RNase_toxin"/>
</dbReference>
<evidence type="ECO:0000313" key="7">
    <source>
        <dbReference type="Proteomes" id="UP000446866"/>
    </source>
</evidence>
<organism evidence="6 7">
    <name type="scientific">Anaerotruncus colihominis</name>
    <dbReference type="NCBI Taxonomy" id="169435"/>
    <lineage>
        <taxon>Bacteria</taxon>
        <taxon>Bacillati</taxon>
        <taxon>Bacillota</taxon>
        <taxon>Clostridia</taxon>
        <taxon>Eubacteriales</taxon>
        <taxon>Oscillospiraceae</taxon>
        <taxon>Anaerotruncus</taxon>
    </lineage>
</organism>
<dbReference type="GO" id="GO:0000166">
    <property type="term" value="F:nucleotide binding"/>
    <property type="evidence" value="ECO:0007669"/>
    <property type="project" value="UniProtKB-KW"/>
</dbReference>
<dbReference type="AlphaFoldDB" id="A0A845QH22"/>
<dbReference type="PANTHER" id="PTHR34139:SF1">
    <property type="entry name" value="RNASE MJ1380-RELATED"/>
    <property type="match status" value="1"/>
</dbReference>
<reference evidence="6 7" key="1">
    <citation type="submission" date="2018-08" db="EMBL/GenBank/DDBJ databases">
        <title>Murine metabolic-syndrome-specific gut microbial biobank.</title>
        <authorList>
            <person name="Liu C."/>
        </authorList>
    </citation>
    <scope>NUCLEOTIDE SEQUENCE [LARGE SCALE GENOMIC DNA]</scope>
    <source>
        <strain evidence="6 7">28</strain>
    </source>
</reference>
<evidence type="ECO:0000256" key="2">
    <source>
        <dbReference type="ARBA" id="ARBA00022649"/>
    </source>
</evidence>
<dbReference type="GO" id="GO:0016787">
    <property type="term" value="F:hydrolase activity"/>
    <property type="evidence" value="ECO:0007669"/>
    <property type="project" value="UniProtKB-KW"/>
</dbReference>
<dbReference type="GO" id="GO:0004540">
    <property type="term" value="F:RNA nuclease activity"/>
    <property type="evidence" value="ECO:0007669"/>
    <property type="project" value="InterPro"/>
</dbReference>
<proteinExistence type="predicted"/>
<keyword evidence="4" id="KW-0547">Nucleotide-binding</keyword>
<evidence type="ECO:0000256" key="1">
    <source>
        <dbReference type="ARBA" id="ARBA00022553"/>
    </source>
</evidence>